<evidence type="ECO:0000313" key="2">
    <source>
        <dbReference type="Proteomes" id="UP000008637"/>
    </source>
</evidence>
<dbReference type="EMBL" id="FR773153">
    <property type="protein sequence ID" value="CBY93300.1"/>
    <property type="molecule type" value="Genomic_DNA"/>
</dbReference>
<dbReference type="Proteomes" id="UP000008637">
    <property type="component" value="Chromosome"/>
</dbReference>
<dbReference type="HOGENOM" id="CLU_113690_0_0_14"/>
<reference evidence="1 2" key="1">
    <citation type="journal article" date="2011" name="J. Bacteriol.">
        <title>Complete genome sequence of Mycoplasma haemofelis, a hemotropic mycoplasma.</title>
        <authorList>
            <person name="Barker E.N."/>
            <person name="Helps C.R."/>
            <person name="Peters I.R."/>
            <person name="Darby A.C."/>
            <person name="Radford A.D."/>
            <person name="Tasker S."/>
        </authorList>
    </citation>
    <scope>NUCLEOTIDE SEQUENCE [LARGE SCALE GENOMIC DNA]</scope>
    <source>
        <strain evidence="1 2">Langford 1</strain>
    </source>
</reference>
<dbReference type="KEGG" id="mha:HF1_12920"/>
<name>E8ZJH9_MYCHL</name>
<organism evidence="1 2">
    <name type="scientific">Mycoplasma haemofelis (strain Langford 1)</name>
    <name type="common">Haemobartonella felis</name>
    <dbReference type="NCBI Taxonomy" id="941640"/>
    <lineage>
        <taxon>Bacteria</taxon>
        <taxon>Bacillati</taxon>
        <taxon>Mycoplasmatota</taxon>
        <taxon>Mollicutes</taxon>
        <taxon>Mycoplasmataceae</taxon>
        <taxon>Mycoplasma</taxon>
    </lineage>
</organism>
<accession>E8ZJH9</accession>
<proteinExistence type="predicted"/>
<dbReference type="AlphaFoldDB" id="E8ZJH9"/>
<sequence>MKPEVAALTGVAATGGMVGGGFLAHSLTSKNNQEKTLESHFKSRNLTLISFLDDAKEGKQWSEEFSLDQEAIKKYNSQITTAEELKSWCQNNMKLKVEGNKELVPYVEKWCVLGTVESRISRTKGKELISDSDDSGWTKIYDTNSTEDVRTKIKLTGAKGSAPNNKEADLKVIKGFCSENKAKTFLAEEKETVYDLVLKWCTKDSQGNQA</sequence>
<keyword evidence="2" id="KW-1185">Reference proteome</keyword>
<evidence type="ECO:0000313" key="1">
    <source>
        <dbReference type="EMBL" id="CBY93300.1"/>
    </source>
</evidence>
<gene>
    <name evidence="1" type="ORF">HF1_12920</name>
</gene>
<protein>
    <submittedName>
        <fullName evidence="1">Uncharacterized protein</fullName>
    </submittedName>
</protein>